<protein>
    <submittedName>
        <fullName evidence="1">Uncharacterized protein</fullName>
    </submittedName>
</protein>
<dbReference type="AlphaFoldDB" id="D5AWR4"/>
<dbReference type="Proteomes" id="UP000006931">
    <property type="component" value="Chromosome"/>
</dbReference>
<evidence type="ECO:0000313" key="1">
    <source>
        <dbReference type="EMBL" id="ADE29853.1"/>
    </source>
</evidence>
<name>D5AWR4_RICPP</name>
<accession>D5AWR4</accession>
<sequence length="46" mass="5406">MLFYNKSIMLILFSQVSRFLKCFLNAISDVCTFIVLYICHNLLNTN</sequence>
<organism evidence="1 2">
    <name type="scientific">Rickettsia prowazekii (strain Rp22)</name>
    <dbReference type="NCBI Taxonomy" id="449216"/>
    <lineage>
        <taxon>Bacteria</taxon>
        <taxon>Pseudomonadati</taxon>
        <taxon>Pseudomonadota</taxon>
        <taxon>Alphaproteobacteria</taxon>
        <taxon>Rickettsiales</taxon>
        <taxon>Rickettsiaceae</taxon>
        <taxon>Rickettsieae</taxon>
        <taxon>Rickettsia</taxon>
        <taxon>typhus group</taxon>
    </lineage>
</organism>
<dbReference type="KEGG" id="rpq:rpr22_0350"/>
<evidence type="ECO:0000313" key="2">
    <source>
        <dbReference type="Proteomes" id="UP000006931"/>
    </source>
</evidence>
<dbReference type="EMBL" id="CP001584">
    <property type="protein sequence ID" value="ADE29853.1"/>
    <property type="molecule type" value="Genomic_DNA"/>
</dbReference>
<dbReference type="HOGENOM" id="CLU_3188424_0_0_5"/>
<gene>
    <name evidence="1" type="ORF">rpr22_0350</name>
</gene>
<proteinExistence type="predicted"/>
<reference evidence="1 2" key="1">
    <citation type="journal article" date="2010" name="Genome Res.">
        <title>Genomic, proteomic, and transcriptomic analysis of virulent and avirulent Rickettsia prowazekii reveals its adaptive mutation capabilities.</title>
        <authorList>
            <person name="Bechah Y."/>
            <person name="El Karkouri K."/>
            <person name="Mediannikov O."/>
            <person name="Leroy Q."/>
            <person name="Pelletier N."/>
            <person name="Robert C."/>
            <person name="Medigue C."/>
            <person name="Mege J.L."/>
            <person name="Raoult D."/>
        </authorList>
    </citation>
    <scope>NUCLEOTIDE SEQUENCE [LARGE SCALE GENOMIC DNA]</scope>
    <source>
        <strain evidence="1 2">Rp22</strain>
    </source>
</reference>